<dbReference type="PANTHER" id="PTHR42928:SF5">
    <property type="entry name" value="BLR1237 PROTEIN"/>
    <property type="match status" value="1"/>
</dbReference>
<dbReference type="Proteomes" id="UP000647980">
    <property type="component" value="Unassembled WGS sequence"/>
</dbReference>
<name>A0ABR9XY97_9STAP</name>
<dbReference type="InterPro" id="IPR005064">
    <property type="entry name" value="BUG"/>
</dbReference>
<dbReference type="Gene3D" id="3.40.190.10">
    <property type="entry name" value="Periplasmic binding protein-like II"/>
    <property type="match status" value="1"/>
</dbReference>
<evidence type="ECO:0008006" key="4">
    <source>
        <dbReference type="Google" id="ProtNLM"/>
    </source>
</evidence>
<accession>A0ABR9XY97</accession>
<evidence type="ECO:0000313" key="2">
    <source>
        <dbReference type="EMBL" id="MBF0753761.1"/>
    </source>
</evidence>
<comment type="similarity">
    <text evidence="1">Belongs to the UPF0065 (bug) family.</text>
</comment>
<dbReference type="EMBL" id="JADGLW010000003">
    <property type="protein sequence ID" value="MBF0753761.1"/>
    <property type="molecule type" value="Genomic_DNA"/>
</dbReference>
<dbReference type="PANTHER" id="PTHR42928">
    <property type="entry name" value="TRICARBOXYLATE-BINDING PROTEIN"/>
    <property type="match status" value="1"/>
</dbReference>
<proteinExistence type="inferred from homology"/>
<keyword evidence="3" id="KW-1185">Reference proteome</keyword>
<protein>
    <recommendedName>
        <fullName evidence="4">Tripartite tricarboxylate transporter substrate binding protein</fullName>
    </recommendedName>
</protein>
<dbReference type="InterPro" id="IPR042100">
    <property type="entry name" value="Bug_dom1"/>
</dbReference>
<evidence type="ECO:0000256" key="1">
    <source>
        <dbReference type="ARBA" id="ARBA00006987"/>
    </source>
</evidence>
<gene>
    <name evidence="2" type="ORF">IR135_05730</name>
</gene>
<evidence type="ECO:0000313" key="3">
    <source>
        <dbReference type="Proteomes" id="UP000647980"/>
    </source>
</evidence>
<dbReference type="Gene3D" id="3.40.190.150">
    <property type="entry name" value="Bordetella uptake gene, domain 1"/>
    <property type="match status" value="1"/>
</dbReference>
<organism evidence="2 3">
    <name type="scientific">Jeotgalicoccus nanhaiensis</name>
    <dbReference type="NCBI Taxonomy" id="568603"/>
    <lineage>
        <taxon>Bacteria</taxon>
        <taxon>Bacillati</taxon>
        <taxon>Bacillota</taxon>
        <taxon>Bacilli</taxon>
        <taxon>Bacillales</taxon>
        <taxon>Staphylococcaceae</taxon>
        <taxon>Jeotgalicoccus</taxon>
    </lineage>
</organism>
<comment type="caution">
    <text evidence="2">The sequence shown here is derived from an EMBL/GenBank/DDBJ whole genome shotgun (WGS) entry which is preliminary data.</text>
</comment>
<sequence length="371" mass="40735">MKKIITMIAIIIFCGGLMALSPITKGSSSDTDEKGEESGHDLLKFTVPFEAGGGTDIYGRFMTPYFSEHTPNNPKVQVENIPGGASITGTNHYANSVAPDGANLLTSSASSHVPFMLEQSSVDYDLTEFKPIIGSPSGGVVYTTPENAEKIHNGIGDMESTLFHAGISPTGLDLSTLLSYEVLGMDVKAVLGYEGRGPSRVAFEQGESNIDFQTTTAYNNNVQPMIENGKAVPLYSLGQIDEKGELVRDPQFPDIPTVKEVYMEQYGEEPSGEAWEAYTQLINASYTMNKVIWVHKDAPQEEIDKLQASAETIAQDSEFKEASLKILEGYDVYTGDDLQQRINNAFNISDENKAWIQNYLYENYEVDITKL</sequence>
<dbReference type="RefSeq" id="WP_135097522.1">
    <property type="nucleotide sequence ID" value="NZ_JADGLW010000003.1"/>
</dbReference>
<reference evidence="2 3" key="1">
    <citation type="submission" date="2020-10" db="EMBL/GenBank/DDBJ databases">
        <title>Mouse Oral microbiota.</title>
        <authorList>
            <person name="Joseph S."/>
            <person name="Aduse-Opoku J."/>
        </authorList>
    </citation>
    <scope>NUCLEOTIDE SEQUENCE [LARGE SCALE GENOMIC DNA]</scope>
    <source>
        <strain evidence="2 3">19428wE5_W307</strain>
    </source>
</reference>